<dbReference type="Pfam" id="PF07690">
    <property type="entry name" value="MFS_1"/>
    <property type="match status" value="1"/>
</dbReference>
<gene>
    <name evidence="9" type="ORF">St703_30130</name>
</gene>
<evidence type="ECO:0000256" key="3">
    <source>
        <dbReference type="ARBA" id="ARBA00022475"/>
    </source>
</evidence>
<feature type="transmembrane region" description="Helical" evidence="7">
    <location>
        <begin position="71"/>
        <end position="93"/>
    </location>
</feature>
<dbReference type="PANTHER" id="PTHR23513">
    <property type="entry name" value="INTEGRAL MEMBRANE EFFLUX PROTEIN-RELATED"/>
    <property type="match status" value="1"/>
</dbReference>
<evidence type="ECO:0000256" key="4">
    <source>
        <dbReference type="ARBA" id="ARBA00022692"/>
    </source>
</evidence>
<dbReference type="PROSITE" id="PS50850">
    <property type="entry name" value="MFS"/>
    <property type="match status" value="1"/>
</dbReference>
<keyword evidence="3" id="KW-1003">Cell membrane</keyword>
<keyword evidence="5 7" id="KW-1133">Transmembrane helix</keyword>
<feature type="transmembrane region" description="Helical" evidence="7">
    <location>
        <begin position="99"/>
        <end position="119"/>
    </location>
</feature>
<evidence type="ECO:0000256" key="1">
    <source>
        <dbReference type="ARBA" id="ARBA00004651"/>
    </source>
</evidence>
<keyword evidence="6 7" id="KW-0472">Membrane</keyword>
<organism evidence="9 10">
    <name type="scientific">Sporolactobacillus terrae</name>
    <dbReference type="NCBI Taxonomy" id="269673"/>
    <lineage>
        <taxon>Bacteria</taxon>
        <taxon>Bacillati</taxon>
        <taxon>Bacillota</taxon>
        <taxon>Bacilli</taxon>
        <taxon>Bacillales</taxon>
        <taxon>Sporolactobacillaceae</taxon>
        <taxon>Sporolactobacillus</taxon>
    </lineage>
</organism>
<dbReference type="Gene3D" id="1.20.1250.20">
    <property type="entry name" value="MFS general substrate transporter like domains"/>
    <property type="match status" value="1"/>
</dbReference>
<evidence type="ECO:0000313" key="9">
    <source>
        <dbReference type="EMBL" id="BBO00309.1"/>
    </source>
</evidence>
<dbReference type="Proteomes" id="UP000326951">
    <property type="component" value="Chromosome"/>
</dbReference>
<dbReference type="EMBL" id="AP021853">
    <property type="protein sequence ID" value="BBO00309.1"/>
    <property type="molecule type" value="Genomic_DNA"/>
</dbReference>
<sequence>MAALIGGANIVWTTFFLFIISSIFMFMIKIDTSINNSRKNNSSVGHFEVMREGWHAIWHKPVLRIISITDMIGTIASVVWMAAIVLVFVHQALRVNESWWGFINFSFFAGLIVGGLISIRLSDHINKHLKVVSLVGLFMTGIATMLFGWNTFPLLALIFSAVVGIFDQLRNVTFETLIQTNTKSDLLAQVYSAQDAMYSLSYGIATLVFGYLTDKIGVQLVFTLSSGLLFISFIYVMGSKNYLVKPEDVRADE</sequence>
<name>A0A5K7X5P1_9BACL</name>
<comment type="subcellular location">
    <subcellularLocation>
        <location evidence="1">Cell membrane</location>
        <topology evidence="1">Multi-pass membrane protein</topology>
    </subcellularLocation>
</comment>
<dbReference type="SUPFAM" id="SSF103473">
    <property type="entry name" value="MFS general substrate transporter"/>
    <property type="match status" value="1"/>
</dbReference>
<feature type="transmembrane region" description="Helical" evidence="7">
    <location>
        <begin position="220"/>
        <end position="238"/>
    </location>
</feature>
<reference evidence="9 10" key="1">
    <citation type="submission" date="2019-09" db="EMBL/GenBank/DDBJ databases">
        <title>Complete genome sequence of Sporolactobacillus terrae 70-3.</title>
        <authorList>
            <person name="Tanaka N."/>
            <person name="Shiwa Y."/>
            <person name="Fujita N."/>
            <person name="Tanasupawat S."/>
        </authorList>
    </citation>
    <scope>NUCLEOTIDE SEQUENCE [LARGE SCALE GENOMIC DNA]</scope>
    <source>
        <strain evidence="9 10">70-3</strain>
    </source>
</reference>
<dbReference type="InterPro" id="IPR036259">
    <property type="entry name" value="MFS_trans_sf"/>
</dbReference>
<evidence type="ECO:0000256" key="6">
    <source>
        <dbReference type="ARBA" id="ARBA00023136"/>
    </source>
</evidence>
<dbReference type="GO" id="GO:0005886">
    <property type="term" value="C:plasma membrane"/>
    <property type="evidence" value="ECO:0007669"/>
    <property type="project" value="UniProtKB-SubCell"/>
</dbReference>
<dbReference type="GO" id="GO:0022857">
    <property type="term" value="F:transmembrane transporter activity"/>
    <property type="evidence" value="ECO:0007669"/>
    <property type="project" value="InterPro"/>
</dbReference>
<dbReference type="AlphaFoldDB" id="A0A5K7X5P1"/>
<keyword evidence="2" id="KW-0813">Transport</keyword>
<evidence type="ECO:0000256" key="2">
    <source>
        <dbReference type="ARBA" id="ARBA00022448"/>
    </source>
</evidence>
<evidence type="ECO:0000256" key="5">
    <source>
        <dbReference type="ARBA" id="ARBA00022989"/>
    </source>
</evidence>
<dbReference type="InterPro" id="IPR020846">
    <property type="entry name" value="MFS_dom"/>
</dbReference>
<protein>
    <recommendedName>
        <fullName evidence="8">Major facilitator superfamily (MFS) profile domain-containing protein</fullName>
    </recommendedName>
</protein>
<evidence type="ECO:0000259" key="8">
    <source>
        <dbReference type="PROSITE" id="PS50850"/>
    </source>
</evidence>
<feature type="transmembrane region" description="Helical" evidence="7">
    <location>
        <begin position="6"/>
        <end position="28"/>
    </location>
</feature>
<dbReference type="PANTHER" id="PTHR23513:SF19">
    <property type="entry name" value="MAJOR FACILITATOR SUPERFAMILY (MFS) PROFILE DOMAIN-CONTAINING PROTEIN"/>
    <property type="match status" value="1"/>
</dbReference>
<evidence type="ECO:0000313" key="10">
    <source>
        <dbReference type="Proteomes" id="UP000326951"/>
    </source>
</evidence>
<evidence type="ECO:0000256" key="7">
    <source>
        <dbReference type="SAM" id="Phobius"/>
    </source>
</evidence>
<feature type="domain" description="Major facilitator superfamily (MFS) profile" evidence="8">
    <location>
        <begin position="62"/>
        <end position="253"/>
    </location>
</feature>
<feature type="transmembrane region" description="Helical" evidence="7">
    <location>
        <begin position="131"/>
        <end position="149"/>
    </location>
</feature>
<accession>A0A5K7X5P1</accession>
<keyword evidence="4 7" id="KW-0812">Transmembrane</keyword>
<dbReference type="InterPro" id="IPR011701">
    <property type="entry name" value="MFS"/>
</dbReference>
<proteinExistence type="predicted"/>